<name>A0A507AQ68_9PEZI</name>
<organism evidence="4 5">
    <name type="scientific">Thyridium curvatum</name>
    <dbReference type="NCBI Taxonomy" id="1093900"/>
    <lineage>
        <taxon>Eukaryota</taxon>
        <taxon>Fungi</taxon>
        <taxon>Dikarya</taxon>
        <taxon>Ascomycota</taxon>
        <taxon>Pezizomycotina</taxon>
        <taxon>Sordariomycetes</taxon>
        <taxon>Sordariomycetidae</taxon>
        <taxon>Thyridiales</taxon>
        <taxon>Thyridiaceae</taxon>
        <taxon>Thyridium</taxon>
    </lineage>
</organism>
<dbReference type="RefSeq" id="XP_030994716.1">
    <property type="nucleotide sequence ID" value="XM_031141306.1"/>
</dbReference>
<dbReference type="STRING" id="1093900.A0A507AQ68"/>
<dbReference type="InterPro" id="IPR058502">
    <property type="entry name" value="PLL-like_beta-prop"/>
</dbReference>
<gene>
    <name evidence="4" type="ORF">E0L32_006650</name>
</gene>
<dbReference type="Pfam" id="PF26607">
    <property type="entry name" value="DUF8189"/>
    <property type="match status" value="1"/>
</dbReference>
<feature type="region of interest" description="Disordered" evidence="1">
    <location>
        <begin position="1"/>
        <end position="68"/>
    </location>
</feature>
<keyword evidence="2" id="KW-0812">Transmembrane</keyword>
<keyword evidence="2" id="KW-1133">Transmembrane helix</keyword>
<dbReference type="Proteomes" id="UP000319257">
    <property type="component" value="Unassembled WGS sequence"/>
</dbReference>
<accession>A0A507AQ68</accession>
<reference evidence="4 5" key="1">
    <citation type="submission" date="2019-06" db="EMBL/GenBank/DDBJ databases">
        <title>Draft genome sequence of the filamentous fungus Phialemoniopsis curvata isolated from diesel fuel.</title>
        <authorList>
            <person name="Varaljay V.A."/>
            <person name="Lyon W.J."/>
            <person name="Crouch A.L."/>
            <person name="Drake C.E."/>
            <person name="Hollomon J.M."/>
            <person name="Nadeau L.J."/>
            <person name="Nunn H.S."/>
            <person name="Stevenson B.S."/>
            <person name="Bojanowski C.L."/>
            <person name="Crookes-Goodson W.J."/>
        </authorList>
    </citation>
    <scope>NUCLEOTIDE SEQUENCE [LARGE SCALE GENOMIC DNA]</scope>
    <source>
        <strain evidence="4 5">D216</strain>
    </source>
</reference>
<feature type="region of interest" description="Disordered" evidence="1">
    <location>
        <begin position="122"/>
        <end position="151"/>
    </location>
</feature>
<feature type="transmembrane region" description="Helical" evidence="2">
    <location>
        <begin position="77"/>
        <end position="100"/>
    </location>
</feature>
<sequence length="510" mass="54510">MEPVSPVSPPGAEYSSLPEVVPGERQAAQDGGHAPERVPLERENESQIMARNKGWDTTDWETQKQKEPKRPWWKRRLVWIIAAVAIVVIALVVGLTVGLLTRKKGASTPTYVAVPKRVVRRPTQLTAASNNSTTPSPTPSSTTPATAFGTPTTFPADNRASVCQGTVCPSTLATAQLVNPDPSAPAFFVFGLGGDRAICFGSQPAAVVVNGTEVHVFAVFQDGAVGQKAYVRGSWQADWTNLQGNSINAPAACSWGAGNIELFATAADGDMTHRRFDGTSWSSKSASDPWDKFGGFLAAGVAALCPADERVDVVSYGSHADSLHDLGWMHYRDGAWAGWEGNSRPPGGSVGYRGDPAIVRVDDKTSGAVGIGSDGQMYYSEWSFAKNKSGAYSKTQSLGSGAFESTPFVIQSANRIDVLAVGKGDRLMHKAQRDGVWANDWEDLGGYFNSAPAGVQWLPGGWIAVFGIGPEGRLIHGNFSLVDRYFWGNGTWYDDGGDLSTKWLRAGPAR</sequence>
<dbReference type="EMBL" id="SKBQ01000038">
    <property type="protein sequence ID" value="TPX13005.1"/>
    <property type="molecule type" value="Genomic_DNA"/>
</dbReference>
<feature type="compositionally biased region" description="Basic and acidic residues" evidence="1">
    <location>
        <begin position="53"/>
        <end position="68"/>
    </location>
</feature>
<evidence type="ECO:0000259" key="3">
    <source>
        <dbReference type="Pfam" id="PF26607"/>
    </source>
</evidence>
<feature type="domain" description="PLL-like beta propeller" evidence="3">
    <location>
        <begin position="213"/>
        <end position="474"/>
    </location>
</feature>
<comment type="caution">
    <text evidence="4">The sequence shown here is derived from an EMBL/GenBank/DDBJ whole genome shotgun (WGS) entry which is preliminary data.</text>
</comment>
<evidence type="ECO:0000256" key="1">
    <source>
        <dbReference type="SAM" id="MobiDB-lite"/>
    </source>
</evidence>
<dbReference type="GeneID" id="41974097"/>
<dbReference type="AlphaFoldDB" id="A0A507AQ68"/>
<feature type="compositionally biased region" description="Basic and acidic residues" evidence="1">
    <location>
        <begin position="33"/>
        <end position="45"/>
    </location>
</feature>
<dbReference type="InParanoid" id="A0A507AQ68"/>
<feature type="compositionally biased region" description="Low complexity" evidence="1">
    <location>
        <begin position="126"/>
        <end position="151"/>
    </location>
</feature>
<evidence type="ECO:0000313" key="4">
    <source>
        <dbReference type="EMBL" id="TPX13005.1"/>
    </source>
</evidence>
<keyword evidence="5" id="KW-1185">Reference proteome</keyword>
<protein>
    <recommendedName>
        <fullName evidence="3">PLL-like beta propeller domain-containing protein</fullName>
    </recommendedName>
</protein>
<evidence type="ECO:0000313" key="5">
    <source>
        <dbReference type="Proteomes" id="UP000319257"/>
    </source>
</evidence>
<dbReference type="Gene3D" id="2.120.10.70">
    <property type="entry name" value="Fucose-specific lectin"/>
    <property type="match status" value="1"/>
</dbReference>
<evidence type="ECO:0000256" key="2">
    <source>
        <dbReference type="SAM" id="Phobius"/>
    </source>
</evidence>
<keyword evidence="2" id="KW-0472">Membrane</keyword>
<proteinExistence type="predicted"/>
<dbReference type="OrthoDB" id="20872at2759"/>
<dbReference type="SUPFAM" id="SSF89372">
    <property type="entry name" value="Fucose-specific lectin"/>
    <property type="match status" value="1"/>
</dbReference>